<dbReference type="PANTHER" id="PTHR43662:SF3">
    <property type="entry name" value="DOMAIN PROTEIN, PUTATIVE (AFU_ORTHOLOGUE AFUA_6G11970)-RELATED"/>
    <property type="match status" value="1"/>
</dbReference>
<dbReference type="AlphaFoldDB" id="A0A4Y7TW34"/>
<proteinExistence type="predicted"/>
<evidence type="ECO:0000259" key="2">
    <source>
        <dbReference type="Pfam" id="PF09362"/>
    </source>
</evidence>
<dbReference type="EMBL" id="QPFP01000003">
    <property type="protein sequence ID" value="TEB38154.1"/>
    <property type="molecule type" value="Genomic_DNA"/>
</dbReference>
<dbReference type="OrthoDB" id="74764at2759"/>
<feature type="compositionally biased region" description="Pro residues" evidence="1">
    <location>
        <begin position="313"/>
        <end position="322"/>
    </location>
</feature>
<organism evidence="3 4">
    <name type="scientific">Coprinellus micaceus</name>
    <name type="common">Glistening ink-cap mushroom</name>
    <name type="synonym">Coprinus micaceus</name>
    <dbReference type="NCBI Taxonomy" id="71717"/>
    <lineage>
        <taxon>Eukaryota</taxon>
        <taxon>Fungi</taxon>
        <taxon>Dikarya</taxon>
        <taxon>Basidiomycota</taxon>
        <taxon>Agaricomycotina</taxon>
        <taxon>Agaricomycetes</taxon>
        <taxon>Agaricomycetidae</taxon>
        <taxon>Agaricales</taxon>
        <taxon>Agaricineae</taxon>
        <taxon>Psathyrellaceae</taxon>
        <taxon>Coprinellus</taxon>
    </lineage>
</organism>
<dbReference type="Proteomes" id="UP000298030">
    <property type="component" value="Unassembled WGS sequence"/>
</dbReference>
<feature type="non-terminal residue" evidence="3">
    <location>
        <position position="1"/>
    </location>
</feature>
<keyword evidence="4" id="KW-1185">Reference proteome</keyword>
<dbReference type="Pfam" id="PF09362">
    <property type="entry name" value="DUF1996"/>
    <property type="match status" value="1"/>
</dbReference>
<dbReference type="PANTHER" id="PTHR43662">
    <property type="match status" value="1"/>
</dbReference>
<sequence>FSTLGWNPTNDLPEISTCTTCSFSEDFSNYWTAVVYFKHQNGTFERVPQRPKEVLGPANGGMTVYYIQPDDSNKTVTSFKKGFRMIVGDPMTRTFNESSPEANNLNFRCLGPGGTNGGVTGAPGTDSRGLPATPCEGGIRSQIIFPSCWDGVNLDTPNHKSHMRYPSGGECPSSHPVVVPTIFIETIWDTTQFNTLWPVGEPQPFLYSMGDPTGFGQHADYVFGWEGDSLQRAMDQCRSRDLGTPCPTLKTQSVEDINRCTQKSRVREPVDGVLPELPGCNPIQPGPARATIVPNCSATKDYDVDGGPIGGRPVPPPVPSSS</sequence>
<feature type="domain" description="DUF1996" evidence="2">
    <location>
        <begin position="15"/>
        <end position="225"/>
    </location>
</feature>
<accession>A0A4Y7TW34</accession>
<reference evidence="3 4" key="1">
    <citation type="journal article" date="2019" name="Nat. Ecol. Evol.">
        <title>Megaphylogeny resolves global patterns of mushroom evolution.</title>
        <authorList>
            <person name="Varga T."/>
            <person name="Krizsan K."/>
            <person name="Foldi C."/>
            <person name="Dima B."/>
            <person name="Sanchez-Garcia M."/>
            <person name="Sanchez-Ramirez S."/>
            <person name="Szollosi G.J."/>
            <person name="Szarkandi J.G."/>
            <person name="Papp V."/>
            <person name="Albert L."/>
            <person name="Andreopoulos W."/>
            <person name="Angelini C."/>
            <person name="Antonin V."/>
            <person name="Barry K.W."/>
            <person name="Bougher N.L."/>
            <person name="Buchanan P."/>
            <person name="Buyck B."/>
            <person name="Bense V."/>
            <person name="Catcheside P."/>
            <person name="Chovatia M."/>
            <person name="Cooper J."/>
            <person name="Damon W."/>
            <person name="Desjardin D."/>
            <person name="Finy P."/>
            <person name="Geml J."/>
            <person name="Haridas S."/>
            <person name="Hughes K."/>
            <person name="Justo A."/>
            <person name="Karasinski D."/>
            <person name="Kautmanova I."/>
            <person name="Kiss B."/>
            <person name="Kocsube S."/>
            <person name="Kotiranta H."/>
            <person name="LaButti K.M."/>
            <person name="Lechner B.E."/>
            <person name="Liimatainen K."/>
            <person name="Lipzen A."/>
            <person name="Lukacs Z."/>
            <person name="Mihaltcheva S."/>
            <person name="Morgado L.N."/>
            <person name="Niskanen T."/>
            <person name="Noordeloos M.E."/>
            <person name="Ohm R.A."/>
            <person name="Ortiz-Santana B."/>
            <person name="Ovrebo C."/>
            <person name="Racz N."/>
            <person name="Riley R."/>
            <person name="Savchenko A."/>
            <person name="Shiryaev A."/>
            <person name="Soop K."/>
            <person name="Spirin V."/>
            <person name="Szebenyi C."/>
            <person name="Tomsovsky M."/>
            <person name="Tulloss R.E."/>
            <person name="Uehling J."/>
            <person name="Grigoriev I.V."/>
            <person name="Vagvolgyi C."/>
            <person name="Papp T."/>
            <person name="Martin F.M."/>
            <person name="Miettinen O."/>
            <person name="Hibbett D.S."/>
            <person name="Nagy L.G."/>
        </authorList>
    </citation>
    <scope>NUCLEOTIDE SEQUENCE [LARGE SCALE GENOMIC DNA]</scope>
    <source>
        <strain evidence="3 4">FP101781</strain>
    </source>
</reference>
<gene>
    <name evidence="3" type="ORF">FA13DRAFT_1725794</name>
</gene>
<dbReference type="STRING" id="71717.A0A4Y7TW34"/>
<dbReference type="InterPro" id="IPR018535">
    <property type="entry name" value="DUF1996"/>
</dbReference>
<evidence type="ECO:0000256" key="1">
    <source>
        <dbReference type="SAM" id="MobiDB-lite"/>
    </source>
</evidence>
<feature type="region of interest" description="Disordered" evidence="1">
    <location>
        <begin position="299"/>
        <end position="322"/>
    </location>
</feature>
<name>A0A4Y7TW34_COPMI</name>
<evidence type="ECO:0000313" key="4">
    <source>
        <dbReference type="Proteomes" id="UP000298030"/>
    </source>
</evidence>
<evidence type="ECO:0000313" key="3">
    <source>
        <dbReference type="EMBL" id="TEB38154.1"/>
    </source>
</evidence>
<protein>
    <recommendedName>
        <fullName evidence="2">DUF1996 domain-containing protein</fullName>
    </recommendedName>
</protein>
<comment type="caution">
    <text evidence="3">The sequence shown here is derived from an EMBL/GenBank/DDBJ whole genome shotgun (WGS) entry which is preliminary data.</text>
</comment>